<comment type="caution">
    <text evidence="6">The sequence shown here is derived from an EMBL/GenBank/DDBJ whole genome shotgun (WGS) entry which is preliminary data.</text>
</comment>
<dbReference type="Gene3D" id="2.60.120.260">
    <property type="entry name" value="Galactose-binding domain-like"/>
    <property type="match status" value="2"/>
</dbReference>
<dbReference type="Pfam" id="PF16656">
    <property type="entry name" value="Pur_ac_phosph_N"/>
    <property type="match status" value="1"/>
</dbReference>
<reference evidence="6 7" key="1">
    <citation type="submission" date="2022-06" db="EMBL/GenBank/DDBJ databases">
        <title>Runella sp. S5 genome sequencing.</title>
        <authorList>
            <person name="Park S."/>
        </authorList>
    </citation>
    <scope>NUCLEOTIDE SEQUENCE [LARGE SCALE GENOMIC DNA]</scope>
    <source>
        <strain evidence="6 7">S5</strain>
    </source>
</reference>
<dbReference type="InterPro" id="IPR008963">
    <property type="entry name" value="Purple_acid_Pase-like_N"/>
</dbReference>
<feature type="compositionally biased region" description="Polar residues" evidence="2">
    <location>
        <begin position="1068"/>
        <end position="1078"/>
    </location>
</feature>
<evidence type="ECO:0000256" key="3">
    <source>
        <dbReference type="SAM" id="SignalP"/>
    </source>
</evidence>
<evidence type="ECO:0000313" key="7">
    <source>
        <dbReference type="Proteomes" id="UP001204772"/>
    </source>
</evidence>
<evidence type="ECO:0000256" key="1">
    <source>
        <dbReference type="ARBA" id="ARBA00022729"/>
    </source>
</evidence>
<dbReference type="InterPro" id="IPR039331">
    <property type="entry name" value="PAPs-like"/>
</dbReference>
<gene>
    <name evidence="6" type="ORF">NCI00_12405</name>
</gene>
<proteinExistence type="predicted"/>
<feature type="chain" id="PRO_5046900259" evidence="3">
    <location>
        <begin position="27"/>
        <end position="1078"/>
    </location>
</feature>
<sequence>MKTPPILFKASLVFFVMLSIIGSTLAQTTFVAFKSTGWKYREAFQDAVNIGNGNWKTEAYNDAAWSSGQAPLGYEDIVSTPPKPLINTWLRPAGSHTSSSLPRANYFRKSFNVTNPAQFSSYRIKTWCDDGLVVYVNGIEVYRLNMPMTPVDSTLSASAAAPNDSIYGEITIPGQLLTGPNLIAVEVHQSGSSVDRYFDLSIEGLTTLPEWPIAFKSLDWKFREAFQDPVNIGNGNWKTGGYNDAAWSSGQATLGYDDGAPTHTITKWLWPQGSGRTVANSSKTHYFRKSFNITNANQHTGYRIKTWCDDGLVAYVNGREIFRLNMPSGMVDSLTVAPIAPPNDSIYKDTTVYVPSDLLTGANVIAVEVHPYSSNGMTSTSIDRYFDLSIEGVGGCPSATLVRQPYLQIGTPTSVIVRWKTNVATNSKVKYGTDPNNLNLQVTLPATTVEHIVTLAGLSPNTKYYYSVGYTCGMTETTLASGTDYYYYSMPNNNTTDSLRLWILGDVCSNNPLGLPSVTDGTRRQVNVRNAYMNYLGNKRLHGILFGGDNSKLEPFDGTDAALDYNLFPVYPNQFRNTVSWISLGNHDYGYRPYADSTIAGYNAFSYPTLAEAGGVPSSSKGYYSFDLGDVHVIMLNPYHPDAFLTRGAIPGCTGGGWLCLTSYPMSMFLLKFDDPANRLNIFNQLQQVKWLKADLAATTKKWKIVLFHTPPYTKGTHDSDAPSTAWDKPEGELKIMRELLVPVLEQYKVDLIVTSHTHAYDRSFLMQGVTGTPTQAQFRTNPNQLLQNWSGTYGPSSKPYIKNSPYNGAVHVVTGNAGRGATPGAGDGKELNVASRPHPVMFYSDSTDALLSTGGSVELVINQNRLDVRYLKLVDDNSLSSTPPYTIKDQFTIMKDVNKKTTYNNPTLPLNLTASWEGNYSWKILGGGSLPNTTKGITVSPVANTTYIVNDGYNGGNGFLADTFIVVVNACPPTLTLNTTIPTSTVYQASQWIKGTNTNTIAPSATVEYRAGYIELAPSGNGTAFLATPSSGHYFLAVPVGCNPGGGGSGDQPSSSPAQKVSEGIVPQNTNTIKKKK</sequence>
<accession>A0ABT1FRX1</accession>
<feature type="region of interest" description="Disordered" evidence="2">
    <location>
        <begin position="1046"/>
        <end position="1078"/>
    </location>
</feature>
<evidence type="ECO:0000259" key="5">
    <source>
        <dbReference type="Pfam" id="PF16656"/>
    </source>
</evidence>
<keyword evidence="7" id="KW-1185">Reference proteome</keyword>
<feature type="signal peptide" evidence="3">
    <location>
        <begin position="1"/>
        <end position="26"/>
    </location>
</feature>
<dbReference type="InterPro" id="IPR015914">
    <property type="entry name" value="PAPs_N"/>
</dbReference>
<dbReference type="RefSeq" id="WP_253527957.1">
    <property type="nucleotide sequence ID" value="NZ_JAMZEL010000004.1"/>
</dbReference>
<dbReference type="Pfam" id="PF00149">
    <property type="entry name" value="Metallophos"/>
    <property type="match status" value="1"/>
</dbReference>
<evidence type="ECO:0000256" key="2">
    <source>
        <dbReference type="SAM" id="MobiDB-lite"/>
    </source>
</evidence>
<dbReference type="SUPFAM" id="SSF49363">
    <property type="entry name" value="Purple acid phosphatase, N-terminal domain"/>
    <property type="match status" value="1"/>
</dbReference>
<dbReference type="SUPFAM" id="SSF56300">
    <property type="entry name" value="Metallo-dependent phosphatases"/>
    <property type="match status" value="1"/>
</dbReference>
<dbReference type="Gene3D" id="3.60.21.10">
    <property type="match status" value="1"/>
</dbReference>
<organism evidence="6 7">
    <name type="scientific">Runella salmonicolor</name>
    <dbReference type="NCBI Taxonomy" id="2950278"/>
    <lineage>
        <taxon>Bacteria</taxon>
        <taxon>Pseudomonadati</taxon>
        <taxon>Bacteroidota</taxon>
        <taxon>Cytophagia</taxon>
        <taxon>Cytophagales</taxon>
        <taxon>Spirosomataceae</taxon>
        <taxon>Runella</taxon>
    </lineage>
</organism>
<dbReference type="Proteomes" id="UP001204772">
    <property type="component" value="Unassembled WGS sequence"/>
</dbReference>
<evidence type="ECO:0000259" key="4">
    <source>
        <dbReference type="Pfam" id="PF00149"/>
    </source>
</evidence>
<protein>
    <submittedName>
        <fullName evidence="6">Metallophosphoesterase family protein</fullName>
    </submittedName>
</protein>
<dbReference type="InterPro" id="IPR029052">
    <property type="entry name" value="Metallo-depent_PP-like"/>
</dbReference>
<dbReference type="InterPro" id="IPR004843">
    <property type="entry name" value="Calcineurin-like_PHP"/>
</dbReference>
<feature type="domain" description="Calcineurin-like phosphoesterase" evidence="4">
    <location>
        <begin position="500"/>
        <end position="761"/>
    </location>
</feature>
<dbReference type="PANTHER" id="PTHR22953">
    <property type="entry name" value="ACID PHOSPHATASE RELATED"/>
    <property type="match status" value="1"/>
</dbReference>
<evidence type="ECO:0000313" key="6">
    <source>
        <dbReference type="EMBL" id="MCP1383237.1"/>
    </source>
</evidence>
<name>A0ABT1FRX1_9BACT</name>
<keyword evidence="1 3" id="KW-0732">Signal</keyword>
<dbReference type="EMBL" id="JAMZEL010000004">
    <property type="protein sequence ID" value="MCP1383237.1"/>
    <property type="molecule type" value="Genomic_DNA"/>
</dbReference>
<feature type="domain" description="Purple acid phosphatase N-terminal" evidence="5">
    <location>
        <begin position="404"/>
        <end position="471"/>
    </location>
</feature>
<dbReference type="PANTHER" id="PTHR22953:SF153">
    <property type="entry name" value="PURPLE ACID PHOSPHATASE"/>
    <property type="match status" value="1"/>
</dbReference>